<dbReference type="Proteomes" id="UP000217154">
    <property type="component" value="Chromosome"/>
</dbReference>
<dbReference type="OrthoDB" id="345640at2"/>
<evidence type="ECO:0000313" key="4">
    <source>
        <dbReference type="EMBL" id="MDP9925265.1"/>
    </source>
</evidence>
<dbReference type="PANTHER" id="PTHR38033:SF1">
    <property type="entry name" value="DOTU FAMILY TYPE IV_VI SECRETION SYSTEM PROTEIN"/>
    <property type="match status" value="1"/>
</dbReference>
<keyword evidence="1" id="KW-0472">Membrane</keyword>
<evidence type="ECO:0000259" key="2">
    <source>
        <dbReference type="Pfam" id="PF09850"/>
    </source>
</evidence>
<evidence type="ECO:0000313" key="3">
    <source>
        <dbReference type="EMBL" id="ATA57271.1"/>
    </source>
</evidence>
<reference evidence="3 5" key="1">
    <citation type="submission" date="2017-09" db="EMBL/GenBank/DDBJ databases">
        <title>The diverse metabolic capabilities of V. boronicumulans make it an excellent choice for continued studies on novel biodegradation.</title>
        <authorList>
            <person name="Sun S."/>
        </authorList>
    </citation>
    <scope>NUCLEOTIDE SEQUENCE [LARGE SCALE GENOMIC DNA]</scope>
    <source>
        <strain evidence="3 5">J1</strain>
    </source>
</reference>
<dbReference type="PANTHER" id="PTHR38033">
    <property type="entry name" value="MEMBRANE PROTEIN-RELATED"/>
    <property type="match status" value="1"/>
</dbReference>
<dbReference type="EMBL" id="CP023284">
    <property type="protein sequence ID" value="ATA57271.1"/>
    <property type="molecule type" value="Genomic_DNA"/>
</dbReference>
<dbReference type="InterPro" id="IPR017732">
    <property type="entry name" value="T4/T6SS_DotU"/>
</dbReference>
<dbReference type="STRING" id="436515.GCA_001752345_06054"/>
<evidence type="ECO:0000256" key="1">
    <source>
        <dbReference type="SAM" id="Phobius"/>
    </source>
</evidence>
<reference evidence="4" key="2">
    <citation type="submission" date="2023-07" db="EMBL/GenBank/DDBJ databases">
        <title>Sorghum-associated microbial communities from plants grown in Nebraska, USA.</title>
        <authorList>
            <person name="Schachtman D."/>
        </authorList>
    </citation>
    <scope>NUCLEOTIDE SEQUENCE</scope>
    <source>
        <strain evidence="4">DS2795</strain>
    </source>
</reference>
<dbReference type="KEGG" id="vbo:CKY39_31635"/>
<dbReference type="Proteomes" id="UP001244295">
    <property type="component" value="Unassembled WGS sequence"/>
</dbReference>
<organism evidence="3 5">
    <name type="scientific">Variovorax boronicumulans</name>
    <dbReference type="NCBI Taxonomy" id="436515"/>
    <lineage>
        <taxon>Bacteria</taxon>
        <taxon>Pseudomonadati</taxon>
        <taxon>Pseudomonadota</taxon>
        <taxon>Betaproteobacteria</taxon>
        <taxon>Burkholderiales</taxon>
        <taxon>Comamonadaceae</taxon>
        <taxon>Variovorax</taxon>
    </lineage>
</organism>
<dbReference type="Gene3D" id="1.25.40.590">
    <property type="entry name" value="Type IV / VI secretion system, DotU"/>
    <property type="match status" value="1"/>
</dbReference>
<evidence type="ECO:0000313" key="5">
    <source>
        <dbReference type="Proteomes" id="UP000217154"/>
    </source>
</evidence>
<sequence>MNTTTLNKAPSLLGADAPPASFTPAGVAPDADSSLLDLLYDGFVMLFLLKKKQQPATTEQFLTGIRNYLGEFERNARKLDATAEQIHAAKYAFCATVDEFVLSAPEFAIRSEWERRPLQLTLFGDQLAGENFFNMLEVERAHGAARIQTLEVFYMCLLLGFQGKYAIDGTEKLAYLTARVGDEIANARGKRTPFAPHWPLPDLISHSLKREAPQWVVAALFALIGLLGFIGLSAHLGSTTQGALASYQDIVKLGPRQANLTISLP</sequence>
<dbReference type="NCBIfam" id="NF038228">
    <property type="entry name" value="IcmH_DotU_IVB"/>
    <property type="match status" value="1"/>
</dbReference>
<proteinExistence type="predicted"/>
<dbReference type="InterPro" id="IPR038522">
    <property type="entry name" value="T4/T6SS_DotU_sf"/>
</dbReference>
<keyword evidence="1" id="KW-0812">Transmembrane</keyword>
<name>A0A1E7TUK1_9BURK</name>
<accession>A0A1E7TUK1</accession>
<dbReference type="Pfam" id="PF09850">
    <property type="entry name" value="DotU"/>
    <property type="match status" value="1"/>
</dbReference>
<keyword evidence="1" id="KW-1133">Transmembrane helix</keyword>
<feature type="transmembrane region" description="Helical" evidence="1">
    <location>
        <begin position="215"/>
        <end position="236"/>
    </location>
</feature>
<protein>
    <submittedName>
        <fullName evidence="3">DotU family type IV/VI secretion system protein</fullName>
    </submittedName>
    <submittedName>
        <fullName evidence="4">Type VI secretion system protein ImpK</fullName>
    </submittedName>
</protein>
<feature type="domain" description="Type IV / VI secretion system DotU" evidence="2">
    <location>
        <begin position="35"/>
        <end position="233"/>
    </location>
</feature>
<dbReference type="EMBL" id="JAUSRR010000007">
    <property type="protein sequence ID" value="MDP9925265.1"/>
    <property type="molecule type" value="Genomic_DNA"/>
</dbReference>
<dbReference type="NCBIfam" id="TIGR03349">
    <property type="entry name" value="IV_VI_DotU"/>
    <property type="match status" value="1"/>
</dbReference>
<dbReference type="RefSeq" id="WP_062481127.1">
    <property type="nucleotide sequence ID" value="NZ_BKDH01000006.1"/>
</dbReference>
<dbReference type="AlphaFoldDB" id="A0A1E7TUK1"/>
<dbReference type="GeneID" id="82272275"/>
<gene>
    <name evidence="3" type="ORF">CKY39_31635</name>
    <name evidence="4" type="ORF">J2W25_004308</name>
</gene>